<evidence type="ECO:0000256" key="2">
    <source>
        <dbReference type="SAM" id="Phobius"/>
    </source>
</evidence>
<organism evidence="3 4">
    <name type="scientific">Aggregatibacter aphrophilus</name>
    <name type="common">Haemophilus aphrophilus</name>
    <dbReference type="NCBI Taxonomy" id="732"/>
    <lineage>
        <taxon>Bacteria</taxon>
        <taxon>Pseudomonadati</taxon>
        <taxon>Pseudomonadota</taxon>
        <taxon>Gammaproteobacteria</taxon>
        <taxon>Pasteurellales</taxon>
        <taxon>Pasteurellaceae</taxon>
        <taxon>Aggregatibacter</taxon>
    </lineage>
</organism>
<keyword evidence="2" id="KW-0472">Membrane</keyword>
<feature type="compositionally biased region" description="Basic and acidic residues" evidence="1">
    <location>
        <begin position="197"/>
        <end position="216"/>
    </location>
</feature>
<evidence type="ECO:0000313" key="3">
    <source>
        <dbReference type="EMBL" id="OBY52861.1"/>
    </source>
</evidence>
<dbReference type="InterPro" id="IPR036465">
    <property type="entry name" value="vWFA_dom_sf"/>
</dbReference>
<proteinExistence type="predicted"/>
<sequence>MQRLARINLEQQNTAALELFSHYNEIAAILLRHLPPSTANILARPEVNGNIVEWYSDLEGQPYLLGNSERDQQIRKQVETLISQRLTAVEKLRAELIQKGSITTEQATLLERVVDAAQHDSIQIYIVNKQPVITGWGLGKKTIPVPPPVIPEPSKSRWWLWLLPLLLLLLGGLVWWFFFRPEPVQLEPMEPVKIEISKPELKPEQPKEELKPEPQKLEFIPEPEPEPVKEEPIPEPEPVKEEPKPEPVKEETKPKPEPVVEKEKKPQKNCRVVKKPTDVPQLAIIFNNASGMRYTLLENAKTVAAFDEHWRIYGVSQDEVNYMYRQPNRSTASKKSVAQLIDRIPSAVDIGLVELKSCLSTSTGTPFATNHGIFTGGQRGHLKAKLKGMNVRENQVPGTPIYEGLQKALTLIDGKEREALIVYITEGNNDCTNRDICQLIRQEKRVRPKLKVNIVSINSPWHHSDCLAKETGGQIISGDMTSQAKLTNAIRKSMKSVEQEICE</sequence>
<evidence type="ECO:0008006" key="5">
    <source>
        <dbReference type="Google" id="ProtNLM"/>
    </source>
</evidence>
<dbReference type="AlphaFoldDB" id="A0AAP7L487"/>
<name>A0AAP7L487_AGGAP</name>
<dbReference type="Proteomes" id="UP000092746">
    <property type="component" value="Unassembled WGS sequence"/>
</dbReference>
<accession>A0AAP7L487</accession>
<protein>
    <recommendedName>
        <fullName evidence="5">VWFA domain-containing protein</fullName>
    </recommendedName>
</protein>
<evidence type="ECO:0000313" key="4">
    <source>
        <dbReference type="Proteomes" id="UP000092746"/>
    </source>
</evidence>
<reference evidence="3 4" key="1">
    <citation type="submission" date="2016-06" db="EMBL/GenBank/DDBJ databases">
        <title>Simultaneous identification of Haemophilus influenzae and Haemophilus haemolyticus using TaqMan real-time PCR.</title>
        <authorList>
            <person name="Price E.P."/>
            <person name="Sarovich D.S."/>
            <person name="Harris T."/>
            <person name="Spargo J.C."/>
            <person name="Nosworthy E."/>
            <person name="Beissbarth J."/>
            <person name="Smith-Vaughan H."/>
        </authorList>
    </citation>
    <scope>NUCLEOTIDE SEQUENCE [LARGE SCALE GENOMIC DNA]</scope>
    <source>
        <strain evidence="3 4">ATCC 7901</strain>
    </source>
</reference>
<comment type="caution">
    <text evidence="3">The sequence shown here is derived from an EMBL/GenBank/DDBJ whole genome shotgun (WGS) entry which is preliminary data.</text>
</comment>
<keyword evidence="2" id="KW-0812">Transmembrane</keyword>
<feature type="transmembrane region" description="Helical" evidence="2">
    <location>
        <begin position="158"/>
        <end position="179"/>
    </location>
</feature>
<feature type="region of interest" description="Disordered" evidence="1">
    <location>
        <begin position="197"/>
        <end position="269"/>
    </location>
</feature>
<dbReference type="Gene3D" id="3.40.50.410">
    <property type="entry name" value="von Willebrand factor, type A domain"/>
    <property type="match status" value="1"/>
</dbReference>
<dbReference type="RefSeq" id="WP_065295285.1">
    <property type="nucleotide sequence ID" value="NZ_CAUUMV010000002.1"/>
</dbReference>
<feature type="compositionally biased region" description="Basic and acidic residues" evidence="1">
    <location>
        <begin position="226"/>
        <end position="266"/>
    </location>
</feature>
<keyword evidence="2" id="KW-1133">Transmembrane helix</keyword>
<dbReference type="EMBL" id="MAQE01000012">
    <property type="protein sequence ID" value="OBY52861.1"/>
    <property type="molecule type" value="Genomic_DNA"/>
</dbReference>
<gene>
    <name evidence="3" type="ORF">BBB52_05885</name>
</gene>
<evidence type="ECO:0000256" key="1">
    <source>
        <dbReference type="SAM" id="MobiDB-lite"/>
    </source>
</evidence>